<sequence>MRPLNSIKIFLLFLSVLHSINNIISSIPETKTQDMLDFFNDLSILTEPNDENICPRCGTTKCTHPNCNGSKN</sequence>
<evidence type="ECO:0000313" key="3">
    <source>
        <dbReference type="EMBL" id="KAA1086739.1"/>
    </source>
</evidence>
<gene>
    <name evidence="2" type="ORF">PGT21_010051</name>
    <name evidence="3" type="ORF">PGT21_010336</name>
    <name evidence="5" type="ORF">PGTUg99_003778</name>
    <name evidence="4" type="ORF">PGTUg99_034190</name>
</gene>
<keyword evidence="6" id="KW-1185">Reference proteome</keyword>
<comment type="caution">
    <text evidence="3">The sequence shown here is derived from an EMBL/GenBank/DDBJ whole genome shotgun (WGS) entry which is preliminary data.</text>
</comment>
<evidence type="ECO:0000256" key="1">
    <source>
        <dbReference type="SAM" id="SignalP"/>
    </source>
</evidence>
<name>A0A5B0NFZ2_PUCGR</name>
<keyword evidence="1" id="KW-0732">Signal</keyword>
<evidence type="ECO:0000313" key="4">
    <source>
        <dbReference type="EMBL" id="KAA1090027.1"/>
    </source>
</evidence>
<evidence type="ECO:0000313" key="2">
    <source>
        <dbReference type="EMBL" id="KAA1070372.1"/>
    </source>
</evidence>
<dbReference type="AlphaFoldDB" id="A0A5B0NFZ2"/>
<proteinExistence type="predicted"/>
<protein>
    <submittedName>
        <fullName evidence="3">Uncharacterized protein</fullName>
    </submittedName>
</protein>
<dbReference type="Proteomes" id="UP000325313">
    <property type="component" value="Unassembled WGS sequence"/>
</dbReference>
<dbReference type="EMBL" id="VSWC01000171">
    <property type="protein sequence ID" value="KAA1070372.1"/>
    <property type="molecule type" value="Genomic_DNA"/>
</dbReference>
<dbReference type="EMBL" id="VDEP01000137">
    <property type="protein sequence ID" value="KAA1129180.1"/>
    <property type="molecule type" value="Genomic_DNA"/>
</dbReference>
<evidence type="ECO:0000313" key="7">
    <source>
        <dbReference type="Proteomes" id="UP000325313"/>
    </source>
</evidence>
<dbReference type="Proteomes" id="UP000324748">
    <property type="component" value="Unassembled WGS sequence"/>
</dbReference>
<evidence type="ECO:0000313" key="5">
    <source>
        <dbReference type="EMBL" id="KAA1129180.1"/>
    </source>
</evidence>
<evidence type="ECO:0000313" key="6">
    <source>
        <dbReference type="Proteomes" id="UP000324748"/>
    </source>
</evidence>
<feature type="signal peptide" evidence="1">
    <location>
        <begin position="1"/>
        <end position="19"/>
    </location>
</feature>
<reference evidence="6 7" key="1">
    <citation type="submission" date="2019-05" db="EMBL/GenBank/DDBJ databases">
        <title>Emergence of the Ug99 lineage of the wheat stem rust pathogen through somatic hybridization.</title>
        <authorList>
            <person name="Li F."/>
            <person name="Upadhyaya N.M."/>
            <person name="Sperschneider J."/>
            <person name="Matny O."/>
            <person name="Nguyen-Phuc H."/>
            <person name="Mago R."/>
            <person name="Raley C."/>
            <person name="Miller M.E."/>
            <person name="Silverstein K.A.T."/>
            <person name="Henningsen E."/>
            <person name="Hirsch C.D."/>
            <person name="Visser B."/>
            <person name="Pretorius Z.A."/>
            <person name="Steffenson B.J."/>
            <person name="Schwessinger B."/>
            <person name="Dodds P.N."/>
            <person name="Figueroa M."/>
        </authorList>
    </citation>
    <scope>NUCLEOTIDE SEQUENCE [LARGE SCALE GENOMIC DNA]</scope>
    <source>
        <strain evidence="3">21-0</strain>
        <strain evidence="4 7">Ug99</strain>
    </source>
</reference>
<accession>A0A5B0NFZ2</accession>
<dbReference type="EMBL" id="VDEP01000404">
    <property type="protein sequence ID" value="KAA1090027.1"/>
    <property type="molecule type" value="Genomic_DNA"/>
</dbReference>
<feature type="chain" id="PRO_5033845261" evidence="1">
    <location>
        <begin position="20"/>
        <end position="72"/>
    </location>
</feature>
<dbReference type="EMBL" id="VSWC01000105">
    <property type="protein sequence ID" value="KAA1086739.1"/>
    <property type="molecule type" value="Genomic_DNA"/>
</dbReference>
<organism evidence="3 6">
    <name type="scientific">Puccinia graminis f. sp. tritici</name>
    <dbReference type="NCBI Taxonomy" id="56615"/>
    <lineage>
        <taxon>Eukaryota</taxon>
        <taxon>Fungi</taxon>
        <taxon>Dikarya</taxon>
        <taxon>Basidiomycota</taxon>
        <taxon>Pucciniomycotina</taxon>
        <taxon>Pucciniomycetes</taxon>
        <taxon>Pucciniales</taxon>
        <taxon>Pucciniaceae</taxon>
        <taxon>Puccinia</taxon>
    </lineage>
</organism>